<keyword evidence="1" id="KW-0472">Membrane</keyword>
<protein>
    <submittedName>
        <fullName evidence="2">Uncharacterized protein</fullName>
    </submittedName>
</protein>
<dbReference type="EMBL" id="LT985188">
    <property type="protein sequence ID" value="SPD86997.1"/>
    <property type="molecule type" value="Genomic_DNA"/>
</dbReference>
<feature type="transmembrane region" description="Helical" evidence="1">
    <location>
        <begin position="111"/>
        <end position="133"/>
    </location>
</feature>
<gene>
    <name evidence="2" type="ORF">MPLG2_1967</name>
</gene>
<dbReference type="OrthoDB" id="3429272at2"/>
<evidence type="ECO:0000313" key="2">
    <source>
        <dbReference type="EMBL" id="SPD86997.1"/>
    </source>
</evidence>
<keyword evidence="1" id="KW-1133">Transmembrane helix</keyword>
<dbReference type="RefSeq" id="WP_105185828.1">
    <property type="nucleotide sequence ID" value="NZ_BAAAGO010000032.1"/>
</dbReference>
<feature type="transmembrane region" description="Helical" evidence="1">
    <location>
        <begin position="28"/>
        <end position="47"/>
    </location>
</feature>
<organism evidence="2 3">
    <name type="scientific">Micropruina glycogenica</name>
    <dbReference type="NCBI Taxonomy" id="75385"/>
    <lineage>
        <taxon>Bacteria</taxon>
        <taxon>Bacillati</taxon>
        <taxon>Actinomycetota</taxon>
        <taxon>Actinomycetes</taxon>
        <taxon>Propionibacteriales</taxon>
        <taxon>Nocardioidaceae</taxon>
        <taxon>Micropruina</taxon>
    </lineage>
</organism>
<accession>A0A2N9JHT3</accession>
<dbReference type="KEGG" id="mgg:MPLG2_1967"/>
<dbReference type="AlphaFoldDB" id="A0A2N9JHT3"/>
<proteinExistence type="predicted"/>
<keyword evidence="1" id="KW-0812">Transmembrane</keyword>
<dbReference type="Proteomes" id="UP000238164">
    <property type="component" value="Chromosome 1"/>
</dbReference>
<name>A0A2N9JHT3_9ACTN</name>
<sequence>MAQLDPTEALAQAQRLGARTQRSARWLARYYVIFGIASMLIALGFGLLRGRTWALVLSGVWLVLVLGISLYSSRQQTMVRGGGRIHAGVMAAWTVIWVITVTVGASNDLPWPWWLAGGVGMLASPLVGAWVVLRRTEAAQ</sequence>
<feature type="transmembrane region" description="Helical" evidence="1">
    <location>
        <begin position="85"/>
        <end position="105"/>
    </location>
</feature>
<feature type="transmembrane region" description="Helical" evidence="1">
    <location>
        <begin position="53"/>
        <end position="73"/>
    </location>
</feature>
<reference evidence="2 3" key="1">
    <citation type="submission" date="2018-02" db="EMBL/GenBank/DDBJ databases">
        <authorList>
            <person name="Cohen D.B."/>
            <person name="Kent A.D."/>
        </authorList>
    </citation>
    <scope>NUCLEOTIDE SEQUENCE [LARGE SCALE GENOMIC DNA]</scope>
    <source>
        <strain evidence="2">1</strain>
    </source>
</reference>
<evidence type="ECO:0000313" key="3">
    <source>
        <dbReference type="Proteomes" id="UP000238164"/>
    </source>
</evidence>
<evidence type="ECO:0000256" key="1">
    <source>
        <dbReference type="SAM" id="Phobius"/>
    </source>
</evidence>
<keyword evidence="3" id="KW-1185">Reference proteome</keyword>